<comment type="caution">
    <text evidence="1">The sequence shown here is derived from an EMBL/GenBank/DDBJ whole genome shotgun (WGS) entry which is preliminary data.</text>
</comment>
<reference evidence="1 2" key="1">
    <citation type="journal article" date="2018" name="Sci. Rep.">
        <title>Genomic signatures of local adaptation to the degree of environmental predictability in rotifers.</title>
        <authorList>
            <person name="Franch-Gras L."/>
            <person name="Hahn C."/>
            <person name="Garcia-Roger E.M."/>
            <person name="Carmona M.J."/>
            <person name="Serra M."/>
            <person name="Gomez A."/>
        </authorList>
    </citation>
    <scope>NUCLEOTIDE SEQUENCE [LARGE SCALE GENOMIC DNA]</scope>
    <source>
        <strain evidence="1">HYR1</strain>
    </source>
</reference>
<keyword evidence="2" id="KW-1185">Reference proteome</keyword>
<gene>
    <name evidence="1" type="ORF">BpHYR1_040966</name>
</gene>
<organism evidence="1 2">
    <name type="scientific">Brachionus plicatilis</name>
    <name type="common">Marine rotifer</name>
    <name type="synonym">Brachionus muelleri</name>
    <dbReference type="NCBI Taxonomy" id="10195"/>
    <lineage>
        <taxon>Eukaryota</taxon>
        <taxon>Metazoa</taxon>
        <taxon>Spiralia</taxon>
        <taxon>Gnathifera</taxon>
        <taxon>Rotifera</taxon>
        <taxon>Eurotatoria</taxon>
        <taxon>Monogononta</taxon>
        <taxon>Pseudotrocha</taxon>
        <taxon>Ploima</taxon>
        <taxon>Brachionidae</taxon>
        <taxon>Brachionus</taxon>
    </lineage>
</organism>
<sequence length="145" mass="16909">TSPVSSPSHFSSTFFTKYLMCNRIYSWYLGNTFLQARYLLQVILDPHFSPNISCVTESIFDKPTSPVSSLSHFSSIFFTKHFLCRHQIQLLLVLNFYCSNINTATRASTMPNKHIKNVHILFKFIITSLSFKKKKKEKKKKQFKT</sequence>
<name>A0A3M7S0R4_BRAPC</name>
<protein>
    <submittedName>
        <fullName evidence="1">Uncharacterized protein</fullName>
    </submittedName>
</protein>
<proteinExistence type="predicted"/>
<evidence type="ECO:0000313" key="1">
    <source>
        <dbReference type="EMBL" id="RNA29157.1"/>
    </source>
</evidence>
<dbReference type="AlphaFoldDB" id="A0A3M7S0R4"/>
<dbReference type="EMBL" id="REGN01002271">
    <property type="protein sequence ID" value="RNA29157.1"/>
    <property type="molecule type" value="Genomic_DNA"/>
</dbReference>
<dbReference type="Proteomes" id="UP000276133">
    <property type="component" value="Unassembled WGS sequence"/>
</dbReference>
<accession>A0A3M7S0R4</accession>
<feature type="non-terminal residue" evidence="1">
    <location>
        <position position="1"/>
    </location>
</feature>
<evidence type="ECO:0000313" key="2">
    <source>
        <dbReference type="Proteomes" id="UP000276133"/>
    </source>
</evidence>